<dbReference type="PROSITE" id="PS50192">
    <property type="entry name" value="T_SNARE"/>
    <property type="match status" value="1"/>
</dbReference>
<accession>Q54NB2</accession>
<evidence type="ECO:0000256" key="4">
    <source>
        <dbReference type="ARBA" id="ARBA00022927"/>
    </source>
</evidence>
<dbReference type="InterPro" id="IPR000727">
    <property type="entry name" value="T_SNARE_dom"/>
</dbReference>
<dbReference type="GO" id="GO:0005484">
    <property type="term" value="F:SNAP receptor activity"/>
    <property type="evidence" value="ECO:0000318"/>
    <property type="project" value="GO_Central"/>
</dbReference>
<evidence type="ECO:0000256" key="3">
    <source>
        <dbReference type="ARBA" id="ARBA00022692"/>
    </source>
</evidence>
<evidence type="ECO:0000313" key="12">
    <source>
        <dbReference type="Proteomes" id="UP000002195"/>
    </source>
</evidence>
<evidence type="ECO:0000256" key="6">
    <source>
        <dbReference type="ARBA" id="ARBA00023136"/>
    </source>
</evidence>
<dbReference type="OMA" id="DNGNRMM"/>
<dbReference type="GO" id="GO:0031902">
    <property type="term" value="C:late endosome membrane"/>
    <property type="evidence" value="ECO:0000318"/>
    <property type="project" value="GO_Central"/>
</dbReference>
<organism evidence="11 12">
    <name type="scientific">Dictyostelium discoideum</name>
    <name type="common">Social amoeba</name>
    <dbReference type="NCBI Taxonomy" id="44689"/>
    <lineage>
        <taxon>Eukaryota</taxon>
        <taxon>Amoebozoa</taxon>
        <taxon>Evosea</taxon>
        <taxon>Eumycetozoa</taxon>
        <taxon>Dictyostelia</taxon>
        <taxon>Dictyosteliales</taxon>
        <taxon>Dictyosteliaceae</taxon>
        <taxon>Dictyostelium</taxon>
    </lineage>
</organism>
<dbReference type="GO" id="GO:0006971">
    <property type="term" value="P:hypotonic response"/>
    <property type="evidence" value="ECO:0007007"/>
    <property type="project" value="dictyBase"/>
</dbReference>
<dbReference type="GO" id="GO:0006906">
    <property type="term" value="P:vesicle fusion"/>
    <property type="evidence" value="ECO:0000318"/>
    <property type="project" value="GO_Central"/>
</dbReference>
<keyword evidence="2" id="KW-0813">Transport</keyword>
<protein>
    <recommendedName>
        <fullName evidence="10">t-SNARE coiled-coil homology domain-containing protein</fullName>
    </recommendedName>
</protein>
<dbReference type="EMBL" id="AAFI02000079">
    <property type="protein sequence ID" value="EAL64757.1"/>
    <property type="molecule type" value="Genomic_DNA"/>
</dbReference>
<dbReference type="InterPro" id="IPR007705">
    <property type="entry name" value="Vesicle_trsprt_v-SNARE_N"/>
</dbReference>
<dbReference type="dictyBase" id="DDB_G0285365"/>
<dbReference type="HOGENOM" id="CLU_087769_0_0_1"/>
<evidence type="ECO:0000256" key="5">
    <source>
        <dbReference type="ARBA" id="ARBA00022989"/>
    </source>
</evidence>
<dbReference type="CDD" id="cd15861">
    <property type="entry name" value="SNARE_SNAP25N_23N_29N_SEC9N"/>
    <property type="match status" value="1"/>
</dbReference>
<evidence type="ECO:0000256" key="9">
    <source>
        <dbReference type="SAM" id="Phobius"/>
    </source>
</evidence>
<dbReference type="InterPro" id="IPR044766">
    <property type="entry name" value="NPSN/SNAP25-like_N_SNARE"/>
</dbReference>
<keyword evidence="12" id="KW-1185">Reference proteome</keyword>
<dbReference type="GeneID" id="8625076"/>
<feature type="domain" description="T-SNARE coiled-coil homology" evidence="10">
    <location>
        <begin position="124"/>
        <end position="186"/>
    </location>
</feature>
<name>Q54NB2_DICDI</name>
<dbReference type="SMR" id="Q54NB2"/>
<dbReference type="GO" id="GO:0006886">
    <property type="term" value="P:intracellular protein transport"/>
    <property type="evidence" value="ECO:0007669"/>
    <property type="project" value="InterPro"/>
</dbReference>
<dbReference type="FunCoup" id="Q54NB2">
    <property type="interactions" value="17"/>
</dbReference>
<keyword evidence="3 9" id="KW-0812">Transmembrane</keyword>
<evidence type="ECO:0000256" key="8">
    <source>
        <dbReference type="SAM" id="MobiDB-lite"/>
    </source>
</evidence>
<reference evidence="11 12" key="1">
    <citation type="journal article" date="2005" name="Nature">
        <title>The genome of the social amoeba Dictyostelium discoideum.</title>
        <authorList>
            <consortium name="The Dictyostelium discoideum Sequencing Consortium"/>
            <person name="Eichinger L."/>
            <person name="Pachebat J.A."/>
            <person name="Glockner G."/>
            <person name="Rajandream M.A."/>
            <person name="Sucgang R."/>
            <person name="Berriman M."/>
            <person name="Song J."/>
            <person name="Olsen R."/>
            <person name="Szafranski K."/>
            <person name="Xu Q."/>
            <person name="Tunggal B."/>
            <person name="Kummerfeld S."/>
            <person name="Madera M."/>
            <person name="Konfortov B.A."/>
            <person name="Rivero F."/>
            <person name="Bankier A.T."/>
            <person name="Lehmann R."/>
            <person name="Hamlin N."/>
            <person name="Davies R."/>
            <person name="Gaudet P."/>
            <person name="Fey P."/>
            <person name="Pilcher K."/>
            <person name="Chen G."/>
            <person name="Saunders D."/>
            <person name="Sodergren E."/>
            <person name="Davis P."/>
            <person name="Kerhornou A."/>
            <person name="Nie X."/>
            <person name="Hall N."/>
            <person name="Anjard C."/>
            <person name="Hemphill L."/>
            <person name="Bason N."/>
            <person name="Farbrother P."/>
            <person name="Desany B."/>
            <person name="Just E."/>
            <person name="Morio T."/>
            <person name="Rost R."/>
            <person name="Churcher C."/>
            <person name="Cooper J."/>
            <person name="Haydock S."/>
            <person name="van Driessche N."/>
            <person name="Cronin A."/>
            <person name="Goodhead I."/>
            <person name="Muzny D."/>
            <person name="Mourier T."/>
            <person name="Pain A."/>
            <person name="Lu M."/>
            <person name="Harper D."/>
            <person name="Lindsay R."/>
            <person name="Hauser H."/>
            <person name="James K."/>
            <person name="Quiles M."/>
            <person name="Madan Babu M."/>
            <person name="Saito T."/>
            <person name="Buchrieser C."/>
            <person name="Wardroper A."/>
            <person name="Felder M."/>
            <person name="Thangavelu M."/>
            <person name="Johnson D."/>
            <person name="Knights A."/>
            <person name="Loulseged H."/>
            <person name="Mungall K."/>
            <person name="Oliver K."/>
            <person name="Price C."/>
            <person name="Quail M.A."/>
            <person name="Urushihara H."/>
            <person name="Hernandez J."/>
            <person name="Rabbinowitsch E."/>
            <person name="Steffen D."/>
            <person name="Sanders M."/>
            <person name="Ma J."/>
            <person name="Kohara Y."/>
            <person name="Sharp S."/>
            <person name="Simmonds M."/>
            <person name="Spiegler S."/>
            <person name="Tivey A."/>
            <person name="Sugano S."/>
            <person name="White B."/>
            <person name="Walker D."/>
            <person name="Woodward J."/>
            <person name="Winckler T."/>
            <person name="Tanaka Y."/>
            <person name="Shaulsky G."/>
            <person name="Schleicher M."/>
            <person name="Weinstock G."/>
            <person name="Rosenthal A."/>
            <person name="Cox E.C."/>
            <person name="Chisholm R.L."/>
            <person name="Gibbs R."/>
            <person name="Loomis W.F."/>
            <person name="Platzer M."/>
            <person name="Kay R.R."/>
            <person name="Williams J."/>
            <person name="Dear P.H."/>
            <person name="Noegel A.A."/>
            <person name="Barrell B."/>
            <person name="Kuspa A."/>
        </authorList>
    </citation>
    <scope>NUCLEOTIDE SEQUENCE [LARGE SCALE GENOMIC DNA]</scope>
    <source>
        <strain evidence="11 12">AX4</strain>
    </source>
</reference>
<dbReference type="PaxDb" id="44689-DDB0186473"/>
<dbReference type="Gene3D" id="1.20.5.110">
    <property type="match status" value="1"/>
</dbReference>
<evidence type="ECO:0000259" key="10">
    <source>
        <dbReference type="PROSITE" id="PS50192"/>
    </source>
</evidence>
<sequence length="232" mass="26252">MADLQENEMDFEKIVREVEIGIKDLSKNKRGIEARGGAELLRNRIGRAKQILRSYKLDFRELAKNEQKPYQDKANQYEEQIKTLENDLNWAEKNSENGGGGGGSGGNNSQSIDTEYQETMQKAKKIQQQDIDTTHRILSEVGQINEVGTSTLEEMAVQEEQMKRIQKDMEEIDGNLKLATRQMRAFARKMATDKLIMGLVLLIVAAIIFVIVYSIVKPKSKTVQQNVTGSTQ</sequence>
<proteinExistence type="predicted"/>
<feature type="coiled-coil region" evidence="7">
    <location>
        <begin position="155"/>
        <end position="182"/>
    </location>
</feature>
<dbReference type="PANTHER" id="PTHR21230:SF79">
    <property type="entry name" value="T-SNARE COILED-COIL HOMOLOGY DOMAIN-CONTAINING PROTEIN"/>
    <property type="match status" value="1"/>
</dbReference>
<evidence type="ECO:0000256" key="7">
    <source>
        <dbReference type="SAM" id="Coils"/>
    </source>
</evidence>
<feature type="compositionally biased region" description="Gly residues" evidence="8">
    <location>
        <begin position="97"/>
        <end position="106"/>
    </location>
</feature>
<dbReference type="InParanoid" id="Q54NB2"/>
<dbReference type="eggNOG" id="ENOG502QQ25">
    <property type="taxonomic scope" value="Eukaryota"/>
</dbReference>
<dbReference type="AlphaFoldDB" id="Q54NB2"/>
<dbReference type="GO" id="GO:0005794">
    <property type="term" value="C:Golgi apparatus"/>
    <property type="evidence" value="ECO:0000318"/>
    <property type="project" value="GO_Central"/>
</dbReference>
<dbReference type="Pfam" id="PF05008">
    <property type="entry name" value="V-SNARE"/>
    <property type="match status" value="1"/>
</dbReference>
<comment type="subcellular location">
    <subcellularLocation>
        <location evidence="1">Membrane</location>
        <topology evidence="1">Single-pass type IV membrane protein</topology>
    </subcellularLocation>
</comment>
<dbReference type="GO" id="GO:0031201">
    <property type="term" value="C:SNARE complex"/>
    <property type="evidence" value="ECO:0000318"/>
    <property type="project" value="GO_Central"/>
</dbReference>
<dbReference type="GO" id="GO:0005789">
    <property type="term" value="C:endoplasmic reticulum membrane"/>
    <property type="evidence" value="ECO:0000318"/>
    <property type="project" value="GO_Central"/>
</dbReference>
<evidence type="ECO:0000313" key="11">
    <source>
        <dbReference type="EMBL" id="EAL64757.1"/>
    </source>
</evidence>
<dbReference type="SUPFAM" id="SSF58038">
    <property type="entry name" value="SNARE fusion complex"/>
    <property type="match status" value="1"/>
</dbReference>
<dbReference type="PANTHER" id="PTHR21230">
    <property type="entry name" value="VESICLE TRANSPORT V-SNARE PROTEIN VTI1-RELATED"/>
    <property type="match status" value="1"/>
</dbReference>
<dbReference type="VEuPathDB" id="AmoebaDB:DDB_G0285365"/>
<dbReference type="GO" id="GO:0012507">
    <property type="term" value="C:ER to Golgi transport vesicle membrane"/>
    <property type="evidence" value="ECO:0000318"/>
    <property type="project" value="GO_Central"/>
</dbReference>
<dbReference type="GO" id="GO:0000149">
    <property type="term" value="F:SNARE binding"/>
    <property type="evidence" value="ECO:0000318"/>
    <property type="project" value="GO_Central"/>
</dbReference>
<feature type="region of interest" description="Disordered" evidence="8">
    <location>
        <begin position="91"/>
        <end position="111"/>
    </location>
</feature>
<comment type="caution">
    <text evidence="11">The sequence shown here is derived from an EMBL/GenBank/DDBJ whole genome shotgun (WGS) entry which is preliminary data.</text>
</comment>
<dbReference type="KEGG" id="ddi:DDB_G0285365"/>
<feature type="transmembrane region" description="Helical" evidence="9">
    <location>
        <begin position="195"/>
        <end position="216"/>
    </location>
</feature>
<dbReference type="STRING" id="44689.Q54NB2"/>
<evidence type="ECO:0000256" key="1">
    <source>
        <dbReference type="ARBA" id="ARBA00004211"/>
    </source>
</evidence>
<evidence type="ECO:0000256" key="2">
    <source>
        <dbReference type="ARBA" id="ARBA00022448"/>
    </source>
</evidence>
<keyword evidence="7" id="KW-0175">Coiled coil</keyword>
<keyword evidence="5 9" id="KW-1133">Transmembrane helix</keyword>
<dbReference type="GO" id="GO:0005886">
    <property type="term" value="C:plasma membrane"/>
    <property type="evidence" value="ECO:0000314"/>
    <property type="project" value="dictyBase"/>
</dbReference>
<gene>
    <name evidence="11" type="ORF">DDB_G0285365</name>
</gene>
<keyword evidence="4" id="KW-0653">Protein transport</keyword>
<keyword evidence="6 9" id="KW-0472">Membrane</keyword>
<dbReference type="Proteomes" id="UP000002195">
    <property type="component" value="Unassembled WGS sequence"/>
</dbReference>
<dbReference type="RefSeq" id="XP_638268.1">
    <property type="nucleotide sequence ID" value="XM_633176.1"/>
</dbReference>